<evidence type="ECO:0000259" key="2">
    <source>
        <dbReference type="Pfam" id="PF07883"/>
    </source>
</evidence>
<feature type="signal peptide" evidence="1">
    <location>
        <begin position="1"/>
        <end position="21"/>
    </location>
</feature>
<dbReference type="Pfam" id="PF07883">
    <property type="entry name" value="Cupin_2"/>
    <property type="match status" value="1"/>
</dbReference>
<gene>
    <name evidence="3" type="ORF">GJA_910</name>
</gene>
<evidence type="ECO:0000256" key="1">
    <source>
        <dbReference type="SAM" id="SignalP"/>
    </source>
</evidence>
<evidence type="ECO:0000313" key="4">
    <source>
        <dbReference type="Proteomes" id="UP000027604"/>
    </source>
</evidence>
<dbReference type="AlphaFoldDB" id="W0V119"/>
<dbReference type="STRING" id="1349767.GJA_910"/>
<evidence type="ECO:0000313" key="3">
    <source>
        <dbReference type="EMBL" id="CDG81566.1"/>
    </source>
</evidence>
<keyword evidence="4" id="KW-1185">Reference proteome</keyword>
<keyword evidence="1" id="KW-0732">Signal</keyword>
<sequence length="133" mass="14435">MKTMRLAALAALVFGSVLAHAETQNVMTGLTRTQLLRHDVSVAGREVIQVRVDFERGTFADFHSHPGEEIAFVVEGTMEYQFQGQPAVILNKGDSLFIPAGTNHSAKNIGEGKASELATYFVDKSKPLVVPAH</sequence>
<dbReference type="CDD" id="cd02235">
    <property type="entry name" value="cupin_BLL4011-like"/>
    <property type="match status" value="1"/>
</dbReference>
<dbReference type="InterPro" id="IPR011051">
    <property type="entry name" value="RmlC_Cupin_sf"/>
</dbReference>
<dbReference type="Proteomes" id="UP000027604">
    <property type="component" value="Chromosome I"/>
</dbReference>
<dbReference type="Gene3D" id="2.60.120.10">
    <property type="entry name" value="Jelly Rolls"/>
    <property type="match status" value="1"/>
</dbReference>
<feature type="domain" description="Cupin type-2" evidence="2">
    <location>
        <begin position="51"/>
        <end position="115"/>
    </location>
</feature>
<protein>
    <submittedName>
        <fullName evidence="3">Cupin domain protein</fullName>
    </submittedName>
</protein>
<dbReference type="PATRIC" id="fig|1349767.4.peg.2646"/>
<dbReference type="PANTHER" id="PTHR38599:SF1">
    <property type="entry name" value="CUPIN DOMAIN PROTEIN (AFU_ORTHOLOGUE AFUA_3G13620)"/>
    <property type="match status" value="1"/>
</dbReference>
<feature type="chain" id="PRO_5004797450" evidence="1">
    <location>
        <begin position="22"/>
        <end position="133"/>
    </location>
</feature>
<dbReference type="KEGG" id="jag:GJA_910"/>
<proteinExistence type="predicted"/>
<dbReference type="InterPro" id="IPR014710">
    <property type="entry name" value="RmlC-like_jellyroll"/>
</dbReference>
<name>W0V119_9BURK</name>
<reference evidence="3 4" key="1">
    <citation type="journal article" date="2015" name="Genome Announc.">
        <title>Genome Sequence of Mushroom Soft-Rot Pathogen Janthinobacterium agaricidamnosum.</title>
        <authorList>
            <person name="Graupner K."/>
            <person name="Lackner G."/>
            <person name="Hertweck C."/>
        </authorList>
    </citation>
    <scope>NUCLEOTIDE SEQUENCE [LARGE SCALE GENOMIC DNA]</scope>
    <source>
        <strain evidence="4">NBRC 102515 / DSM 9628</strain>
    </source>
</reference>
<dbReference type="HOGENOM" id="CLU_120069_3_0_4"/>
<dbReference type="OrthoDB" id="9793521at2"/>
<dbReference type="SUPFAM" id="SSF51182">
    <property type="entry name" value="RmlC-like cupins"/>
    <property type="match status" value="1"/>
</dbReference>
<dbReference type="eggNOG" id="COG1917">
    <property type="taxonomic scope" value="Bacteria"/>
</dbReference>
<dbReference type="PANTHER" id="PTHR38599">
    <property type="entry name" value="CUPIN DOMAIN PROTEIN (AFU_ORTHOLOGUE AFUA_3G13620)"/>
    <property type="match status" value="1"/>
</dbReference>
<organism evidence="3 4">
    <name type="scientific">Janthinobacterium agaricidamnosum NBRC 102515 = DSM 9628</name>
    <dbReference type="NCBI Taxonomy" id="1349767"/>
    <lineage>
        <taxon>Bacteria</taxon>
        <taxon>Pseudomonadati</taxon>
        <taxon>Pseudomonadota</taxon>
        <taxon>Betaproteobacteria</taxon>
        <taxon>Burkholderiales</taxon>
        <taxon>Oxalobacteraceae</taxon>
        <taxon>Janthinobacterium</taxon>
    </lineage>
</organism>
<dbReference type="InterPro" id="IPR013096">
    <property type="entry name" value="Cupin_2"/>
</dbReference>
<accession>W0V119</accession>
<dbReference type="EMBL" id="HG322949">
    <property type="protein sequence ID" value="CDG81566.1"/>
    <property type="molecule type" value="Genomic_DNA"/>
</dbReference>
<dbReference type="RefSeq" id="WP_038489139.1">
    <property type="nucleotide sequence ID" value="NZ_BCTH01000031.1"/>
</dbReference>